<feature type="domain" description="F5/8 type C" evidence="2">
    <location>
        <begin position="755"/>
        <end position="912"/>
    </location>
</feature>
<name>A0ABT3GK57_9BACT</name>
<dbReference type="SUPFAM" id="SSF49785">
    <property type="entry name" value="Galactose-binding domain-like"/>
    <property type="match status" value="1"/>
</dbReference>
<feature type="signal peptide" evidence="1">
    <location>
        <begin position="1"/>
        <end position="22"/>
    </location>
</feature>
<dbReference type="InterPro" id="IPR000421">
    <property type="entry name" value="FA58C"/>
</dbReference>
<evidence type="ECO:0000259" key="2">
    <source>
        <dbReference type="PROSITE" id="PS50022"/>
    </source>
</evidence>
<comment type="caution">
    <text evidence="3">The sequence shown here is derived from an EMBL/GenBank/DDBJ whole genome shotgun (WGS) entry which is preliminary data.</text>
</comment>
<reference evidence="3 4" key="1">
    <citation type="submission" date="2022-10" db="EMBL/GenBank/DDBJ databases">
        <title>Luteolibacter arcticus strain CCTCC AB 2014275, whole genome shotgun sequencing project.</title>
        <authorList>
            <person name="Zhao G."/>
            <person name="Shen L."/>
        </authorList>
    </citation>
    <scope>NUCLEOTIDE SEQUENCE [LARGE SCALE GENOMIC DNA]</scope>
    <source>
        <strain evidence="3 4">CCTCC AB 2014275</strain>
    </source>
</reference>
<accession>A0ABT3GK57</accession>
<protein>
    <submittedName>
        <fullName evidence="3">Discoidin domain-containing protein</fullName>
    </submittedName>
</protein>
<keyword evidence="1" id="KW-0732">Signal</keyword>
<feature type="chain" id="PRO_5046703623" evidence="1">
    <location>
        <begin position="23"/>
        <end position="918"/>
    </location>
</feature>
<dbReference type="EMBL" id="JAPDDT010000006">
    <property type="protein sequence ID" value="MCW1923870.1"/>
    <property type="molecule type" value="Genomic_DNA"/>
</dbReference>
<sequence length="918" mass="99964">MKNSVLLALCCLMASSSGRLKAQAVSIPSAPAPADVAAATLLESLPAGQFLHAAWVEGDHRFTPEVRAAFLAFSKAQAAAELAAAGETLPPDFLAWVDSDPLVEATVYGIKSRPANVLRILRSLDLDLGSEVVRKQYTQLALAMAVSNADAKDLAALGVSLTGRTVMKLVIPPNPLKPVDTKDPTRELDVNDHIINFLNSKPLEYEVKIKPAKKGDPVTVEKRNRPMVGADVIKSKELQQQFNTYMEERDQSARVDCLPPNPSLYAKMGPTVQASEMFRKTYLAKGLLPERDPVPTLAETCAFLIRNDQHVFAKETQRTWPIFPLKAPWPALVLLATQRDPLRECQEIWENYRDTGRATKGGPAYVGSIAQKPDLLRARSVAPLDFGYGSVQMMCKDGGVCGVVSGVSVRTQLALGRPAATTREPGHCGTTGVRFDAATNTYQFGSGLSPVLWPFSNPAATLTSPRRAATTGFAVNFGMPAFLDSMMAARLWSLLSPDDRQANGLELVKSGLDLNPYNILLTEAAADFDPRTQLRLIQWLAERQAAINKPGCPVFLLHVHEMFAKTALSKPVPQDKEACREIQAYLLEKKIGTPLALARYQTAVDGLPATLAKAEDVLNSHIASVRGAATCKATADLLHAASQQIPGKAEQRAWAKARLGDYAGHELYLSGKKIVTDACVPVLAKIAGEKVRPQAAMIPAFLESLTARLQADIEGTHDPRACQKLLAEVRVVLPQLTDAAQRRQWCEGLARLIGDRAPYQDLKRTVVKFDWKVTDCSRESTIRRGVATQAIDGNATSVWHTMNTKEDQGGLPQDFSVDMGEVKTLTGFTYLPRVTMSSGMVDHCAFFTSLDGSTWTLAAEGKFDDLLKSIKAGPEEQKVTFAPTPARYFKFVAKHVLKDDYCAVAEIGVIEEEDAPSR</sequence>
<organism evidence="3 4">
    <name type="scientific">Luteolibacter arcticus</name>
    <dbReference type="NCBI Taxonomy" id="1581411"/>
    <lineage>
        <taxon>Bacteria</taxon>
        <taxon>Pseudomonadati</taxon>
        <taxon>Verrucomicrobiota</taxon>
        <taxon>Verrucomicrobiia</taxon>
        <taxon>Verrucomicrobiales</taxon>
        <taxon>Verrucomicrobiaceae</taxon>
        <taxon>Luteolibacter</taxon>
    </lineage>
</organism>
<evidence type="ECO:0000256" key="1">
    <source>
        <dbReference type="SAM" id="SignalP"/>
    </source>
</evidence>
<evidence type="ECO:0000313" key="4">
    <source>
        <dbReference type="Proteomes" id="UP001320876"/>
    </source>
</evidence>
<dbReference type="InterPro" id="IPR008979">
    <property type="entry name" value="Galactose-bd-like_sf"/>
</dbReference>
<dbReference type="RefSeq" id="WP_264487977.1">
    <property type="nucleotide sequence ID" value="NZ_JAPDDT010000006.1"/>
</dbReference>
<dbReference type="Proteomes" id="UP001320876">
    <property type="component" value="Unassembled WGS sequence"/>
</dbReference>
<keyword evidence="4" id="KW-1185">Reference proteome</keyword>
<dbReference type="PROSITE" id="PS50022">
    <property type="entry name" value="FA58C_3"/>
    <property type="match status" value="1"/>
</dbReference>
<proteinExistence type="predicted"/>
<evidence type="ECO:0000313" key="3">
    <source>
        <dbReference type="EMBL" id="MCW1923870.1"/>
    </source>
</evidence>
<gene>
    <name evidence="3" type="ORF">OKA05_14980</name>
</gene>
<dbReference type="Gene3D" id="2.60.120.260">
    <property type="entry name" value="Galactose-binding domain-like"/>
    <property type="match status" value="1"/>
</dbReference>
<dbReference type="Pfam" id="PF00754">
    <property type="entry name" value="F5_F8_type_C"/>
    <property type="match status" value="1"/>
</dbReference>